<dbReference type="PANTHER" id="PTHR30005">
    <property type="entry name" value="EXOPOLYPHOSPHATASE"/>
    <property type="match status" value="1"/>
</dbReference>
<organism evidence="4 5">
    <name type="scientific">Candidatus Fimimorpha faecalis</name>
    <dbReference type="NCBI Taxonomy" id="2840824"/>
    <lineage>
        <taxon>Bacteria</taxon>
        <taxon>Bacillati</taxon>
        <taxon>Bacillota</taxon>
        <taxon>Clostridia</taxon>
        <taxon>Eubacteriales</taxon>
        <taxon>Candidatus Fimimorpha</taxon>
    </lineage>
</organism>
<feature type="domain" description="Ppx/GppA phosphatase N-terminal" evidence="2">
    <location>
        <begin position="29"/>
        <end position="303"/>
    </location>
</feature>
<sequence length="510" mass="57997">MAVTRMAVIDIGSHELDLEIFDVSPAKGIVQVDRVRHAVALGQDTYRLKRISYQVLDEICKVLKRFVEIMEGYHVNEYRVVGTSALREAENNSVVLDQIRLRTGIRVQVLSNSEQRYICYKAVAARKHNFNRLIQKGAAFVDIGSGSMQVSLFDKKSLVTTQNFKLGAMRIREMLSKVGDDRTISKLVGELIDNDMETFKKMFLKDRETKNVICIGNVLVYFLRKLNENSPEWMTVQEFNEVYDYVVSGSARTMADRLNIPVASASLVLPTMMLCKKVIDFTNAEMVWIPDINICDGVIADLADQKKLIHLEHDFSSDIIMAAVNISKRYMGSKSHGLLMQNNATKIFDSMKQYHGMGKRERLLLQISAVLHDCGKYISMSAPGNCAYDIIMSTEIIGLSHTEREMVANIVRYNTVAFPPYDRFDGKMSEAQYMTVMKLTAILRIANAMDRSHKQKFKNIKTSVKNQLLTITTESIEDISLERVLFKEKADFFEEVFGIRPVLKQKKGVC</sequence>
<dbReference type="InterPro" id="IPR050273">
    <property type="entry name" value="GppA/Ppx_hydrolase"/>
</dbReference>
<proteinExistence type="inferred from homology"/>
<dbReference type="CDD" id="cd24006">
    <property type="entry name" value="ASKHA_NBD_PPX_GppA"/>
    <property type="match status" value="1"/>
</dbReference>
<dbReference type="SUPFAM" id="SSF53067">
    <property type="entry name" value="Actin-like ATPase domain"/>
    <property type="match status" value="2"/>
</dbReference>
<evidence type="ECO:0000313" key="4">
    <source>
        <dbReference type="EMBL" id="HIR88080.1"/>
    </source>
</evidence>
<gene>
    <name evidence="4" type="ORF">IAC96_03935</name>
</gene>
<dbReference type="GO" id="GO:0016462">
    <property type="term" value="F:pyrophosphatase activity"/>
    <property type="evidence" value="ECO:0007669"/>
    <property type="project" value="TreeGrafter"/>
</dbReference>
<dbReference type="AlphaFoldDB" id="A0A9D1JCT0"/>
<dbReference type="Pfam" id="PF02541">
    <property type="entry name" value="Ppx-GppA"/>
    <property type="match status" value="1"/>
</dbReference>
<dbReference type="Gene3D" id="3.30.420.40">
    <property type="match status" value="1"/>
</dbReference>
<dbReference type="SUPFAM" id="SSF109604">
    <property type="entry name" value="HD-domain/PDEase-like"/>
    <property type="match status" value="1"/>
</dbReference>
<dbReference type="InterPro" id="IPR043129">
    <property type="entry name" value="ATPase_NBD"/>
</dbReference>
<evidence type="ECO:0000313" key="5">
    <source>
        <dbReference type="Proteomes" id="UP000824201"/>
    </source>
</evidence>
<dbReference type="PANTHER" id="PTHR30005:SF0">
    <property type="entry name" value="RETROGRADE REGULATION PROTEIN 2"/>
    <property type="match status" value="1"/>
</dbReference>
<evidence type="ECO:0000256" key="1">
    <source>
        <dbReference type="ARBA" id="ARBA00007125"/>
    </source>
</evidence>
<reference evidence="4" key="1">
    <citation type="submission" date="2020-10" db="EMBL/GenBank/DDBJ databases">
        <authorList>
            <person name="Gilroy R."/>
        </authorList>
    </citation>
    <scope>NUCLEOTIDE SEQUENCE</scope>
    <source>
        <strain evidence="4">ChiW13-3771</strain>
    </source>
</reference>
<dbReference type="Gene3D" id="1.10.3210.10">
    <property type="entry name" value="Hypothetical protein af1432"/>
    <property type="match status" value="1"/>
</dbReference>
<dbReference type="InterPro" id="IPR048950">
    <property type="entry name" value="Ppx_GppA_C"/>
</dbReference>
<dbReference type="EMBL" id="DVHN01000045">
    <property type="protein sequence ID" value="HIR88080.1"/>
    <property type="molecule type" value="Genomic_DNA"/>
</dbReference>
<dbReference type="Proteomes" id="UP000824201">
    <property type="component" value="Unassembled WGS sequence"/>
</dbReference>
<comment type="caution">
    <text evidence="4">The sequence shown here is derived from an EMBL/GenBank/DDBJ whole genome shotgun (WGS) entry which is preliminary data.</text>
</comment>
<evidence type="ECO:0000259" key="2">
    <source>
        <dbReference type="Pfam" id="PF02541"/>
    </source>
</evidence>
<reference evidence="4" key="2">
    <citation type="journal article" date="2021" name="PeerJ">
        <title>Extensive microbial diversity within the chicken gut microbiome revealed by metagenomics and culture.</title>
        <authorList>
            <person name="Gilroy R."/>
            <person name="Ravi A."/>
            <person name="Getino M."/>
            <person name="Pursley I."/>
            <person name="Horton D.L."/>
            <person name="Alikhan N.F."/>
            <person name="Baker D."/>
            <person name="Gharbi K."/>
            <person name="Hall N."/>
            <person name="Watson M."/>
            <person name="Adriaenssens E.M."/>
            <person name="Foster-Nyarko E."/>
            <person name="Jarju S."/>
            <person name="Secka A."/>
            <person name="Antonio M."/>
            <person name="Oren A."/>
            <person name="Chaudhuri R.R."/>
            <person name="La Ragione R."/>
            <person name="Hildebrand F."/>
            <person name="Pallen M.J."/>
        </authorList>
    </citation>
    <scope>NUCLEOTIDE SEQUENCE</scope>
    <source>
        <strain evidence="4">ChiW13-3771</strain>
    </source>
</reference>
<evidence type="ECO:0000259" key="3">
    <source>
        <dbReference type="Pfam" id="PF21447"/>
    </source>
</evidence>
<dbReference type="InterPro" id="IPR003695">
    <property type="entry name" value="Ppx_GppA_N"/>
</dbReference>
<dbReference type="Pfam" id="PF21447">
    <property type="entry name" value="Ppx-GppA_III"/>
    <property type="match status" value="1"/>
</dbReference>
<name>A0A9D1JCT0_9FIRM</name>
<comment type="similarity">
    <text evidence="1">Belongs to the GppA/Ppx family.</text>
</comment>
<feature type="domain" description="Ppx/GppA phosphatase C-terminal" evidence="3">
    <location>
        <begin position="326"/>
        <end position="465"/>
    </location>
</feature>
<dbReference type="Gene3D" id="3.30.420.150">
    <property type="entry name" value="Exopolyphosphatase. Domain 2"/>
    <property type="match status" value="1"/>
</dbReference>
<accession>A0A9D1JCT0</accession>
<protein>
    <submittedName>
        <fullName evidence="4">HD domain-containing protein</fullName>
    </submittedName>
</protein>